<dbReference type="OMA" id="KNDIGHE"/>
<gene>
    <name evidence="8" type="ORF">CONPUDRAFT_145537</name>
</gene>
<feature type="compositionally biased region" description="Polar residues" evidence="5">
    <location>
        <begin position="1"/>
        <end position="20"/>
    </location>
</feature>
<dbReference type="RefSeq" id="XP_007771298.1">
    <property type="nucleotide sequence ID" value="XM_007773108.1"/>
</dbReference>
<accession>A0A5M3MG78</accession>
<feature type="transmembrane region" description="Helical" evidence="6">
    <location>
        <begin position="148"/>
        <end position="167"/>
    </location>
</feature>
<dbReference type="OrthoDB" id="2585655at2759"/>
<protein>
    <submittedName>
        <fullName evidence="8">Vacuolar DHA amino acid exporter</fullName>
    </submittedName>
</protein>
<dbReference type="GO" id="GO:0005886">
    <property type="term" value="C:plasma membrane"/>
    <property type="evidence" value="ECO:0007669"/>
    <property type="project" value="TreeGrafter"/>
</dbReference>
<dbReference type="EMBL" id="JH711582">
    <property type="protein sequence ID" value="EIW78222.1"/>
    <property type="molecule type" value="Genomic_DNA"/>
</dbReference>
<dbReference type="PANTHER" id="PTHR23502:SF5">
    <property type="entry name" value="QUINIDINE RESISTANCE PROTEIN 3"/>
    <property type="match status" value="1"/>
</dbReference>
<dbReference type="InterPro" id="IPR011701">
    <property type="entry name" value="MFS"/>
</dbReference>
<dbReference type="SUPFAM" id="SSF103473">
    <property type="entry name" value="MFS general substrate transporter"/>
    <property type="match status" value="1"/>
</dbReference>
<evidence type="ECO:0000256" key="6">
    <source>
        <dbReference type="SAM" id="Phobius"/>
    </source>
</evidence>
<feature type="compositionally biased region" description="Basic and acidic residues" evidence="5">
    <location>
        <begin position="252"/>
        <end position="261"/>
    </location>
</feature>
<keyword evidence="2 6" id="KW-0812">Transmembrane</keyword>
<proteinExistence type="predicted"/>
<dbReference type="GO" id="GO:0022857">
    <property type="term" value="F:transmembrane transporter activity"/>
    <property type="evidence" value="ECO:0007669"/>
    <property type="project" value="InterPro"/>
</dbReference>
<feature type="transmembrane region" description="Helical" evidence="6">
    <location>
        <begin position="206"/>
        <end position="226"/>
    </location>
</feature>
<feature type="region of interest" description="Disordered" evidence="5">
    <location>
        <begin position="252"/>
        <end position="278"/>
    </location>
</feature>
<dbReference type="GeneID" id="19202076"/>
<evidence type="ECO:0000256" key="2">
    <source>
        <dbReference type="ARBA" id="ARBA00022692"/>
    </source>
</evidence>
<comment type="caution">
    <text evidence="8">The sequence shown here is derived from an EMBL/GenBank/DDBJ whole genome shotgun (WGS) entry which is preliminary data.</text>
</comment>
<dbReference type="PANTHER" id="PTHR23502">
    <property type="entry name" value="MAJOR FACILITATOR SUPERFAMILY"/>
    <property type="match status" value="1"/>
</dbReference>
<feature type="transmembrane region" description="Helical" evidence="6">
    <location>
        <begin position="368"/>
        <end position="387"/>
    </location>
</feature>
<keyword evidence="3 6" id="KW-1133">Transmembrane helix</keyword>
<dbReference type="PROSITE" id="PS50850">
    <property type="entry name" value="MFS"/>
    <property type="match status" value="1"/>
</dbReference>
<reference evidence="9" key="1">
    <citation type="journal article" date="2012" name="Science">
        <title>The Paleozoic origin of enzymatic lignin decomposition reconstructed from 31 fungal genomes.</title>
        <authorList>
            <person name="Floudas D."/>
            <person name="Binder M."/>
            <person name="Riley R."/>
            <person name="Barry K."/>
            <person name="Blanchette R.A."/>
            <person name="Henrissat B."/>
            <person name="Martinez A.T."/>
            <person name="Otillar R."/>
            <person name="Spatafora J.W."/>
            <person name="Yadav J.S."/>
            <person name="Aerts A."/>
            <person name="Benoit I."/>
            <person name="Boyd A."/>
            <person name="Carlson A."/>
            <person name="Copeland A."/>
            <person name="Coutinho P.M."/>
            <person name="de Vries R.P."/>
            <person name="Ferreira P."/>
            <person name="Findley K."/>
            <person name="Foster B."/>
            <person name="Gaskell J."/>
            <person name="Glotzer D."/>
            <person name="Gorecki P."/>
            <person name="Heitman J."/>
            <person name="Hesse C."/>
            <person name="Hori C."/>
            <person name="Igarashi K."/>
            <person name="Jurgens J.A."/>
            <person name="Kallen N."/>
            <person name="Kersten P."/>
            <person name="Kohler A."/>
            <person name="Kuees U."/>
            <person name="Kumar T.K.A."/>
            <person name="Kuo A."/>
            <person name="LaButti K."/>
            <person name="Larrondo L.F."/>
            <person name="Lindquist E."/>
            <person name="Ling A."/>
            <person name="Lombard V."/>
            <person name="Lucas S."/>
            <person name="Lundell T."/>
            <person name="Martin R."/>
            <person name="McLaughlin D.J."/>
            <person name="Morgenstern I."/>
            <person name="Morin E."/>
            <person name="Murat C."/>
            <person name="Nagy L.G."/>
            <person name="Nolan M."/>
            <person name="Ohm R.A."/>
            <person name="Patyshakuliyeva A."/>
            <person name="Rokas A."/>
            <person name="Ruiz-Duenas F.J."/>
            <person name="Sabat G."/>
            <person name="Salamov A."/>
            <person name="Samejima M."/>
            <person name="Schmutz J."/>
            <person name="Slot J.C."/>
            <person name="St John F."/>
            <person name="Stenlid J."/>
            <person name="Sun H."/>
            <person name="Sun S."/>
            <person name="Syed K."/>
            <person name="Tsang A."/>
            <person name="Wiebenga A."/>
            <person name="Young D."/>
            <person name="Pisabarro A."/>
            <person name="Eastwood D.C."/>
            <person name="Martin F."/>
            <person name="Cullen D."/>
            <person name="Grigoriev I.V."/>
            <person name="Hibbett D.S."/>
        </authorList>
    </citation>
    <scope>NUCLEOTIDE SEQUENCE [LARGE SCALE GENOMIC DNA]</scope>
    <source>
        <strain evidence="9">RWD-64-598 SS2</strain>
    </source>
</reference>
<dbReference type="Pfam" id="PF07690">
    <property type="entry name" value="MFS_1"/>
    <property type="match status" value="1"/>
</dbReference>
<dbReference type="InterPro" id="IPR036259">
    <property type="entry name" value="MFS_trans_sf"/>
</dbReference>
<feature type="transmembrane region" description="Helical" evidence="6">
    <location>
        <begin position="117"/>
        <end position="136"/>
    </location>
</feature>
<dbReference type="KEGG" id="cput:CONPUDRAFT_145537"/>
<dbReference type="AlphaFoldDB" id="A0A5M3MG78"/>
<feature type="transmembrane region" description="Helical" evidence="6">
    <location>
        <begin position="179"/>
        <end position="200"/>
    </location>
</feature>
<feature type="domain" description="Major facilitator superfamily (MFS) profile" evidence="7">
    <location>
        <begin position="52"/>
        <end position="526"/>
    </location>
</feature>
<organism evidence="8 9">
    <name type="scientific">Coniophora puteana (strain RWD-64-598)</name>
    <name type="common">Brown rot fungus</name>
    <dbReference type="NCBI Taxonomy" id="741705"/>
    <lineage>
        <taxon>Eukaryota</taxon>
        <taxon>Fungi</taxon>
        <taxon>Dikarya</taxon>
        <taxon>Basidiomycota</taxon>
        <taxon>Agaricomycotina</taxon>
        <taxon>Agaricomycetes</taxon>
        <taxon>Agaricomycetidae</taxon>
        <taxon>Boletales</taxon>
        <taxon>Coniophorineae</taxon>
        <taxon>Coniophoraceae</taxon>
        <taxon>Coniophora</taxon>
    </lineage>
</organism>
<feature type="transmembrane region" description="Helical" evidence="6">
    <location>
        <begin position="504"/>
        <end position="523"/>
    </location>
</feature>
<keyword evidence="9" id="KW-1185">Reference proteome</keyword>
<feature type="region of interest" description="Disordered" evidence="5">
    <location>
        <begin position="1"/>
        <end position="22"/>
    </location>
</feature>
<evidence type="ECO:0000256" key="3">
    <source>
        <dbReference type="ARBA" id="ARBA00022989"/>
    </source>
</evidence>
<feature type="transmembrane region" description="Helical" evidence="6">
    <location>
        <begin position="90"/>
        <end position="110"/>
    </location>
</feature>
<comment type="subcellular location">
    <subcellularLocation>
        <location evidence="1">Membrane</location>
        <topology evidence="1">Multi-pass membrane protein</topology>
    </subcellularLocation>
</comment>
<evidence type="ECO:0000259" key="7">
    <source>
        <dbReference type="PROSITE" id="PS50850"/>
    </source>
</evidence>
<sequence>MTTPTDSPGRNTPEASTQVTAAPAKPEVKLDIEHVHVEDDPRTWSNIRKTTILIIISGASMIAGLSANIQNPANDQIESQLHTTSQDISLSLSMFILAQGNFPLLWSVLSEIKGRKLVYIASITIFTVASAIVAIARSIGLVIGMRVLQGAGSSSVISIGAATLADIYEPHQRGTMMGIYLSAPLLGPSIGPIVGGALTQGLSWRAVFWFLCIWGGVIVFAFAFLFKDTFRKERSITYQNVLKRRIRERQLNEQKKKDQLRSGDVTPASAERLPGGGAQVEKQVQQTGDLEAQRTTSVNVTADAMKEVKPSFADINPIPPYLRVLRRKNNVAILVPSGLLFAFSMSITYTCARTLANSYGYNALKTGLVLLAYGIGSMAGSILGGRWSDRTLNRLKAANGGVSYAEMRLESTKLAMLWFPPSVIGYAWVCQQHVHVSAVCVMLFLTGFFSIWIYSSTLAYIVDANVGRSSSAVATNSSFRGICAFVAFEVAVPLQDAIGDGGMYTLWAGLMLIAEGVVLLVLYKGRVWREQAVEAERVRQERKDLDAGDKA</sequence>
<feature type="transmembrane region" description="Helical" evidence="6">
    <location>
        <begin position="52"/>
        <end position="70"/>
    </location>
</feature>
<feature type="transmembrane region" description="Helical" evidence="6">
    <location>
        <begin position="435"/>
        <end position="461"/>
    </location>
</feature>
<evidence type="ECO:0000256" key="1">
    <source>
        <dbReference type="ARBA" id="ARBA00004141"/>
    </source>
</evidence>
<evidence type="ECO:0000256" key="4">
    <source>
        <dbReference type="ARBA" id="ARBA00023136"/>
    </source>
</evidence>
<dbReference type="Proteomes" id="UP000053558">
    <property type="component" value="Unassembled WGS sequence"/>
</dbReference>
<evidence type="ECO:0000313" key="9">
    <source>
        <dbReference type="Proteomes" id="UP000053558"/>
    </source>
</evidence>
<dbReference type="Gene3D" id="1.20.1250.20">
    <property type="entry name" value="MFS general substrate transporter like domains"/>
    <property type="match status" value="1"/>
</dbReference>
<feature type="transmembrane region" description="Helical" evidence="6">
    <location>
        <begin position="331"/>
        <end position="356"/>
    </location>
</feature>
<keyword evidence="4 6" id="KW-0472">Membrane</keyword>
<dbReference type="InterPro" id="IPR020846">
    <property type="entry name" value="MFS_dom"/>
</dbReference>
<evidence type="ECO:0000313" key="8">
    <source>
        <dbReference type="EMBL" id="EIW78222.1"/>
    </source>
</evidence>
<evidence type="ECO:0000256" key="5">
    <source>
        <dbReference type="SAM" id="MobiDB-lite"/>
    </source>
</evidence>
<dbReference type="Gene3D" id="1.20.1720.10">
    <property type="entry name" value="Multidrug resistance protein D"/>
    <property type="match status" value="1"/>
</dbReference>
<name>A0A5M3MG78_CONPW</name>